<dbReference type="RefSeq" id="WP_036930795.1">
    <property type="nucleotide sequence ID" value="NC_005072.1"/>
</dbReference>
<dbReference type="STRING" id="59919.PMM1883"/>
<sequence length="68" mass="8172">MSASKREEVSSHLRYIRLELREMHQMLIRDDLLPDLSEAKEVHAQLDALYELLSDKRKKKVKNEFENF</sequence>
<evidence type="ECO:0000313" key="2">
    <source>
        <dbReference type="Proteomes" id="UP000001026"/>
    </source>
</evidence>
<accession>A8WIA2</accession>
<gene>
    <name evidence="1" type="ordered locus">PMM1883</name>
</gene>
<organism evidence="1 2">
    <name type="scientific">Prochlorococcus marinus subsp. pastoris (strain CCMP1986 / NIES-2087 / MED4)</name>
    <dbReference type="NCBI Taxonomy" id="59919"/>
    <lineage>
        <taxon>Bacteria</taxon>
        <taxon>Bacillati</taxon>
        <taxon>Cyanobacteriota</taxon>
        <taxon>Cyanophyceae</taxon>
        <taxon>Synechococcales</taxon>
        <taxon>Prochlorococcaceae</taxon>
        <taxon>Prochlorococcus</taxon>
    </lineage>
</organism>
<dbReference type="Proteomes" id="UP000001026">
    <property type="component" value="Chromosome"/>
</dbReference>
<proteinExistence type="predicted"/>
<dbReference type="KEGG" id="pmm:PMM1883"/>
<evidence type="ECO:0008006" key="3">
    <source>
        <dbReference type="Google" id="ProtNLM"/>
    </source>
</evidence>
<evidence type="ECO:0000313" key="1">
    <source>
        <dbReference type="EMBL" id="CAP16387.1"/>
    </source>
</evidence>
<dbReference type="HOGENOM" id="CLU_187670_2_0_3"/>
<dbReference type="AlphaFoldDB" id="A8WIA2"/>
<name>A8WIA2_PROMP</name>
<protein>
    <recommendedName>
        <fullName evidence="3">Protein family PM-1</fullName>
    </recommendedName>
</protein>
<reference evidence="1 2" key="1">
    <citation type="journal article" date="2003" name="Nature">
        <title>Genome divergence in two Prochlorococcus ecotypes reflects oceanic niche differentiation.</title>
        <authorList>
            <person name="Rocap G."/>
            <person name="Larimer F.W."/>
            <person name="Lamerdin J.E."/>
            <person name="Malfatti S."/>
            <person name="Chain P."/>
            <person name="Ahlgren N.A."/>
            <person name="Arellano A."/>
            <person name="Coleman M."/>
            <person name="Hauser L."/>
            <person name="Hess W.R."/>
            <person name="Johnson Z.I."/>
            <person name="Land M.L."/>
            <person name="Lindell D."/>
            <person name="Post A.F."/>
            <person name="Regala W."/>
            <person name="Shah M."/>
            <person name="Shaw S.L."/>
            <person name="Steglich C."/>
            <person name="Sullivan M.B."/>
            <person name="Ting C.S."/>
            <person name="Tolonen A."/>
            <person name="Webb E.A."/>
            <person name="Zinser E.R."/>
            <person name="Chisholm S.W."/>
        </authorList>
    </citation>
    <scope>NUCLEOTIDE SEQUENCE [LARGE SCALE GENOMIC DNA]</scope>
    <source>
        <strain evidence="2">CCMP1986 / NIES-2087 / MED4</strain>
    </source>
</reference>
<dbReference type="EMBL" id="BX548174">
    <property type="protein sequence ID" value="CAP16387.1"/>
    <property type="molecule type" value="Genomic_DNA"/>
</dbReference>
<dbReference type="OrthoDB" id="541412at2"/>